<dbReference type="GO" id="GO:0035870">
    <property type="term" value="F:dITP diphosphatase activity"/>
    <property type="evidence" value="ECO:0007669"/>
    <property type="project" value="UniProtKB-ARBA"/>
</dbReference>
<dbReference type="GO" id="GO:0036220">
    <property type="term" value="F:ITP diphosphatase activity"/>
    <property type="evidence" value="ECO:0007669"/>
    <property type="project" value="UniProtKB-EC"/>
</dbReference>
<dbReference type="GO" id="GO:0009146">
    <property type="term" value="P:purine nucleoside triphosphate catabolic process"/>
    <property type="evidence" value="ECO:0007669"/>
    <property type="project" value="UniProtKB-ARBA"/>
</dbReference>
<dbReference type="GO" id="GO:0017111">
    <property type="term" value="F:ribonucleoside triphosphate phosphatase activity"/>
    <property type="evidence" value="ECO:0007669"/>
    <property type="project" value="InterPro"/>
</dbReference>
<comment type="similarity">
    <text evidence="2">Belongs to the HAM1 NTPase family.</text>
</comment>
<keyword evidence="7" id="KW-0460">Magnesium</keyword>
<keyword evidence="6 17" id="KW-0378">Hydrolase</keyword>
<evidence type="ECO:0000256" key="9">
    <source>
        <dbReference type="ARBA" id="ARBA00051875"/>
    </source>
</evidence>
<evidence type="ECO:0000256" key="1">
    <source>
        <dbReference type="ARBA" id="ARBA00001946"/>
    </source>
</evidence>
<comment type="subunit">
    <text evidence="3">Homodimer.</text>
</comment>
<dbReference type="FunFam" id="3.90.950.10:FF:000001">
    <property type="entry name" value="dITP/XTP pyrophosphatase"/>
    <property type="match status" value="1"/>
</dbReference>
<dbReference type="InterPro" id="IPR020922">
    <property type="entry name" value="dITP/XTP_pyrophosphatase"/>
</dbReference>
<evidence type="ECO:0000256" key="15">
    <source>
        <dbReference type="ARBA" id="ARBA00083186"/>
    </source>
</evidence>
<dbReference type="GO" id="GO:0036222">
    <property type="term" value="F:XTP diphosphatase activity"/>
    <property type="evidence" value="ECO:0007669"/>
    <property type="project" value="UniProtKB-ARBA"/>
</dbReference>
<sequence length="198" mass="21214">MSEALFLASTNEGKRAEFAALLAEHGLELGASIPYPEVEENASDYLGNAALKAAALHGELVRIGTRATVFADDSGLEVDALEGAPGIRSARYGGVELTWPQRRARLLAAISEVPAPRRTASFHCSLLAIDERGDRYQGFGETRGSIVLAERGDAGFGYDPLFLPDGERRTFAEMSAPEKARTSHRARALRALVAAMGK</sequence>
<keyword evidence="4" id="KW-0479">Metal-binding</keyword>
<dbReference type="AlphaFoldDB" id="E6Q2J6"/>
<dbReference type="GO" id="GO:0046872">
    <property type="term" value="F:metal ion binding"/>
    <property type="evidence" value="ECO:0007669"/>
    <property type="project" value="UniProtKB-KW"/>
</dbReference>
<evidence type="ECO:0000256" key="7">
    <source>
        <dbReference type="ARBA" id="ARBA00022842"/>
    </source>
</evidence>
<protein>
    <recommendedName>
        <fullName evidence="12">dITP/XTP pyrophosphatase</fullName>
        <ecNumber evidence="11">3.6.1.66</ecNumber>
    </recommendedName>
    <alternativeName>
        <fullName evidence="13">Non-canonical purine NTP pyrophosphatase</fullName>
    </alternativeName>
    <alternativeName>
        <fullName evidence="14">Non-standard purine NTP pyrophosphatase</fullName>
    </alternativeName>
    <alternativeName>
        <fullName evidence="16">Nucleoside-triphosphate diphosphatase</fullName>
    </alternativeName>
    <alternativeName>
        <fullName evidence="15">Nucleoside-triphosphate pyrophosphatase</fullName>
    </alternativeName>
</protein>
<keyword evidence="5" id="KW-0547">Nucleotide-binding</keyword>
<evidence type="ECO:0000256" key="6">
    <source>
        <dbReference type="ARBA" id="ARBA00022801"/>
    </source>
</evidence>
<evidence type="ECO:0000256" key="16">
    <source>
        <dbReference type="ARBA" id="ARBA00083635"/>
    </source>
</evidence>
<evidence type="ECO:0000313" key="17">
    <source>
        <dbReference type="EMBL" id="CBI01406.1"/>
    </source>
</evidence>
<comment type="cofactor">
    <cofactor evidence="1">
        <name>Mg(2+)</name>
        <dbReference type="ChEBI" id="CHEBI:18420"/>
    </cofactor>
</comment>
<evidence type="ECO:0000256" key="11">
    <source>
        <dbReference type="ARBA" id="ARBA00066468"/>
    </source>
</evidence>
<dbReference type="InterPro" id="IPR002637">
    <property type="entry name" value="RdgB/HAM1"/>
</dbReference>
<evidence type="ECO:0000256" key="2">
    <source>
        <dbReference type="ARBA" id="ARBA00008023"/>
    </source>
</evidence>
<dbReference type="GO" id="GO:0005829">
    <property type="term" value="C:cytosol"/>
    <property type="evidence" value="ECO:0007669"/>
    <property type="project" value="TreeGrafter"/>
</dbReference>
<comment type="caution">
    <text evidence="17">The sequence shown here is derived from an EMBL/GenBank/DDBJ whole genome shotgun (WGS) entry which is preliminary data.</text>
</comment>
<evidence type="ECO:0000256" key="5">
    <source>
        <dbReference type="ARBA" id="ARBA00022741"/>
    </source>
</evidence>
<dbReference type="GO" id="GO:0009117">
    <property type="term" value="P:nucleotide metabolic process"/>
    <property type="evidence" value="ECO:0007669"/>
    <property type="project" value="UniProtKB-KW"/>
</dbReference>
<evidence type="ECO:0000256" key="12">
    <source>
        <dbReference type="ARBA" id="ARBA00071289"/>
    </source>
</evidence>
<evidence type="ECO:0000256" key="10">
    <source>
        <dbReference type="ARBA" id="ARBA00052017"/>
    </source>
</evidence>
<dbReference type="EMBL" id="CABO01000018">
    <property type="protein sequence ID" value="CBI01406.1"/>
    <property type="molecule type" value="Genomic_DNA"/>
</dbReference>
<dbReference type="CDD" id="cd00515">
    <property type="entry name" value="HAM1"/>
    <property type="match status" value="1"/>
</dbReference>
<dbReference type="Pfam" id="PF01725">
    <property type="entry name" value="Ham1p_like"/>
    <property type="match status" value="1"/>
</dbReference>
<keyword evidence="8" id="KW-0546">Nucleotide metabolism</keyword>
<accession>E6Q2J6</accession>
<dbReference type="EC" id="3.6.1.66" evidence="11"/>
<dbReference type="PANTHER" id="PTHR11067:SF9">
    <property type="entry name" value="INOSINE TRIPHOSPHATE PYROPHOSPHATASE"/>
    <property type="match status" value="1"/>
</dbReference>
<evidence type="ECO:0000256" key="8">
    <source>
        <dbReference type="ARBA" id="ARBA00023080"/>
    </source>
</evidence>
<dbReference type="SUPFAM" id="SSF52972">
    <property type="entry name" value="ITPase-like"/>
    <property type="match status" value="1"/>
</dbReference>
<gene>
    <name evidence="17" type="primary">yggV</name>
    <name evidence="17" type="ORF">CARN4_0664</name>
</gene>
<evidence type="ECO:0000256" key="4">
    <source>
        <dbReference type="ARBA" id="ARBA00022723"/>
    </source>
</evidence>
<organism evidence="17">
    <name type="scientific">mine drainage metagenome</name>
    <dbReference type="NCBI Taxonomy" id="410659"/>
    <lineage>
        <taxon>unclassified sequences</taxon>
        <taxon>metagenomes</taxon>
        <taxon>ecological metagenomes</taxon>
    </lineage>
</organism>
<dbReference type="PANTHER" id="PTHR11067">
    <property type="entry name" value="INOSINE TRIPHOSPHATE PYROPHOSPHATASE/HAM1 PROTEIN"/>
    <property type="match status" value="1"/>
</dbReference>
<evidence type="ECO:0000256" key="3">
    <source>
        <dbReference type="ARBA" id="ARBA00011738"/>
    </source>
</evidence>
<proteinExistence type="inferred from homology"/>
<dbReference type="InterPro" id="IPR029001">
    <property type="entry name" value="ITPase-like_fam"/>
</dbReference>
<dbReference type="Gene3D" id="3.90.950.10">
    <property type="match status" value="1"/>
</dbReference>
<evidence type="ECO:0000256" key="13">
    <source>
        <dbReference type="ARBA" id="ARBA00075987"/>
    </source>
</evidence>
<evidence type="ECO:0000256" key="14">
    <source>
        <dbReference type="ARBA" id="ARBA00078805"/>
    </source>
</evidence>
<comment type="catalytic activity">
    <reaction evidence="9">
        <text>dITP + H2O = dIMP + diphosphate + H(+)</text>
        <dbReference type="Rhea" id="RHEA:28342"/>
        <dbReference type="ChEBI" id="CHEBI:15377"/>
        <dbReference type="ChEBI" id="CHEBI:15378"/>
        <dbReference type="ChEBI" id="CHEBI:33019"/>
        <dbReference type="ChEBI" id="CHEBI:61194"/>
        <dbReference type="ChEBI" id="CHEBI:61382"/>
        <dbReference type="EC" id="3.6.1.66"/>
    </reaction>
</comment>
<dbReference type="HAMAP" id="MF_01405">
    <property type="entry name" value="Non_canon_purine_NTPase"/>
    <property type="match status" value="1"/>
</dbReference>
<dbReference type="GO" id="GO:0000166">
    <property type="term" value="F:nucleotide binding"/>
    <property type="evidence" value="ECO:0007669"/>
    <property type="project" value="UniProtKB-KW"/>
</dbReference>
<name>E6Q2J6_9ZZZZ</name>
<reference evidence="17" key="1">
    <citation type="submission" date="2009-10" db="EMBL/GenBank/DDBJ databases">
        <title>Diversity of trophic interactions inside an arsenic-rich microbial ecosystem.</title>
        <authorList>
            <person name="Bertin P.N."/>
            <person name="Heinrich-Salmeron A."/>
            <person name="Pelletier E."/>
            <person name="Goulhen-Chollet F."/>
            <person name="Arsene-Ploetze F."/>
            <person name="Gallien S."/>
            <person name="Calteau A."/>
            <person name="Vallenet D."/>
            <person name="Casiot C."/>
            <person name="Chane-Woon-Ming B."/>
            <person name="Giloteaux L."/>
            <person name="Barakat M."/>
            <person name="Bonnefoy V."/>
            <person name="Bruneel O."/>
            <person name="Chandler M."/>
            <person name="Cleiss J."/>
            <person name="Duran R."/>
            <person name="Elbaz-Poulichet F."/>
            <person name="Fonknechten N."/>
            <person name="Lauga B."/>
            <person name="Mornico D."/>
            <person name="Ortet P."/>
            <person name="Schaeffer C."/>
            <person name="Siguier P."/>
            <person name="Alexander Thil Smith A."/>
            <person name="Van Dorsselaer A."/>
            <person name="Weissenbach J."/>
            <person name="Medigue C."/>
            <person name="Le Paslier D."/>
        </authorList>
    </citation>
    <scope>NUCLEOTIDE SEQUENCE</scope>
</reference>
<comment type="catalytic activity">
    <reaction evidence="10">
        <text>XTP + H2O = XMP + diphosphate + H(+)</text>
        <dbReference type="Rhea" id="RHEA:28610"/>
        <dbReference type="ChEBI" id="CHEBI:15377"/>
        <dbReference type="ChEBI" id="CHEBI:15378"/>
        <dbReference type="ChEBI" id="CHEBI:33019"/>
        <dbReference type="ChEBI" id="CHEBI:57464"/>
        <dbReference type="ChEBI" id="CHEBI:61314"/>
        <dbReference type="EC" id="3.6.1.66"/>
    </reaction>
</comment>